<dbReference type="RefSeq" id="WP_090363117.1">
    <property type="nucleotide sequence ID" value="NZ_FMUB01000013.1"/>
</dbReference>
<name>A0A1G4WWN1_9MYCO</name>
<accession>A0A1G4WWN1</accession>
<dbReference type="InterPro" id="IPR022536">
    <property type="entry name" value="EspC"/>
</dbReference>
<dbReference type="AlphaFoldDB" id="A0A1G4WWN1"/>
<organism evidence="1 2">
    <name type="scientific">Mycolicibacterium fluoranthenivorans</name>
    <dbReference type="NCBI Taxonomy" id="258505"/>
    <lineage>
        <taxon>Bacteria</taxon>
        <taxon>Bacillati</taxon>
        <taxon>Actinomycetota</taxon>
        <taxon>Actinomycetes</taxon>
        <taxon>Mycobacteriales</taxon>
        <taxon>Mycobacteriaceae</taxon>
        <taxon>Mycolicibacterium</taxon>
    </lineage>
</organism>
<reference evidence="2" key="1">
    <citation type="submission" date="2016-10" db="EMBL/GenBank/DDBJ databases">
        <authorList>
            <person name="Varghese N."/>
            <person name="Submissions S."/>
        </authorList>
    </citation>
    <scope>NUCLEOTIDE SEQUENCE [LARGE SCALE GENOMIC DNA]</scope>
    <source>
        <strain evidence="2">UNC267MFSha1.1M11</strain>
    </source>
</reference>
<dbReference type="GO" id="GO:0009306">
    <property type="term" value="P:protein secretion"/>
    <property type="evidence" value="ECO:0007669"/>
    <property type="project" value="InterPro"/>
</dbReference>
<dbReference type="EMBL" id="FMUB01000013">
    <property type="protein sequence ID" value="SCX31132.1"/>
    <property type="molecule type" value="Genomic_DNA"/>
</dbReference>
<protein>
    <submittedName>
        <fullName evidence="1">Excreted virulence factor EspC, type VII ESX diderm</fullName>
    </submittedName>
</protein>
<dbReference type="STRING" id="1502745.SAMN02799620_05217"/>
<gene>
    <name evidence="1" type="ORF">SAMN02799620_05217</name>
</gene>
<proteinExistence type="predicted"/>
<dbReference type="Proteomes" id="UP000199707">
    <property type="component" value="Unassembled WGS sequence"/>
</dbReference>
<evidence type="ECO:0000313" key="2">
    <source>
        <dbReference type="Proteomes" id="UP000199707"/>
    </source>
</evidence>
<dbReference type="Pfam" id="PF10824">
    <property type="entry name" value="T7SS_ESX_EspC"/>
    <property type="match status" value="1"/>
</dbReference>
<evidence type="ECO:0000313" key="1">
    <source>
        <dbReference type="EMBL" id="SCX31132.1"/>
    </source>
</evidence>
<sequence>MGHLTATRVDTGSVLDAAHRYDTAAELLDTVLHTQLARLNFDGTRAGRSYTDSGDAVRDAVQRTCARLADWSRSAREIATLLRASVQSYADADGRAAHRLG</sequence>